<protein>
    <submittedName>
        <fullName evidence="1">Uncharacterized protein</fullName>
    </submittedName>
</protein>
<accession>A0A8S9YZ12</accession>
<organism evidence="1 2">
    <name type="scientific">Paragonimus skrjabini miyazakii</name>
    <dbReference type="NCBI Taxonomy" id="59628"/>
    <lineage>
        <taxon>Eukaryota</taxon>
        <taxon>Metazoa</taxon>
        <taxon>Spiralia</taxon>
        <taxon>Lophotrochozoa</taxon>
        <taxon>Platyhelminthes</taxon>
        <taxon>Trematoda</taxon>
        <taxon>Digenea</taxon>
        <taxon>Plagiorchiida</taxon>
        <taxon>Troglotremata</taxon>
        <taxon>Troglotrematidae</taxon>
        <taxon>Paragonimus</taxon>
    </lineage>
</organism>
<sequence length="75" mass="8280">FGHAYCEVAGVVVNTLVSQARGSECKLRSGQGYALLMSSNKSETRVYRFLSKWASRKAYLNADAVIECGWCSILE</sequence>
<keyword evidence="2" id="KW-1185">Reference proteome</keyword>
<proteinExistence type="predicted"/>
<gene>
    <name evidence="1" type="ORF">EG68_04395</name>
</gene>
<name>A0A8S9YZ12_9TREM</name>
<evidence type="ECO:0000313" key="2">
    <source>
        <dbReference type="Proteomes" id="UP000822476"/>
    </source>
</evidence>
<evidence type="ECO:0000313" key="1">
    <source>
        <dbReference type="EMBL" id="KAF7258526.1"/>
    </source>
</evidence>
<dbReference type="EMBL" id="JTDE01001675">
    <property type="protein sequence ID" value="KAF7258526.1"/>
    <property type="molecule type" value="Genomic_DNA"/>
</dbReference>
<reference evidence="1" key="1">
    <citation type="submission" date="2019-07" db="EMBL/GenBank/DDBJ databases">
        <title>Annotation for the trematode Paragonimus miyazaki's.</title>
        <authorList>
            <person name="Choi Y.-J."/>
        </authorList>
    </citation>
    <scope>NUCLEOTIDE SEQUENCE</scope>
    <source>
        <strain evidence="1">Japan</strain>
    </source>
</reference>
<comment type="caution">
    <text evidence="1">The sequence shown here is derived from an EMBL/GenBank/DDBJ whole genome shotgun (WGS) entry which is preliminary data.</text>
</comment>
<dbReference type="Proteomes" id="UP000822476">
    <property type="component" value="Unassembled WGS sequence"/>
</dbReference>
<feature type="non-terminal residue" evidence="1">
    <location>
        <position position="1"/>
    </location>
</feature>
<dbReference type="AlphaFoldDB" id="A0A8S9YZ12"/>